<evidence type="ECO:0000313" key="2">
    <source>
        <dbReference type="EMBL" id="MBC8318905.1"/>
    </source>
</evidence>
<feature type="transmembrane region" description="Helical" evidence="1">
    <location>
        <begin position="133"/>
        <end position="153"/>
    </location>
</feature>
<organism evidence="2 3">
    <name type="scientific">Candidatus Desulfobia pelagia</name>
    <dbReference type="NCBI Taxonomy" id="2841692"/>
    <lineage>
        <taxon>Bacteria</taxon>
        <taxon>Pseudomonadati</taxon>
        <taxon>Thermodesulfobacteriota</taxon>
        <taxon>Desulfobulbia</taxon>
        <taxon>Desulfobulbales</taxon>
        <taxon>Desulfobulbaceae</taxon>
        <taxon>Candidatus Desulfobia</taxon>
    </lineage>
</organism>
<protein>
    <submittedName>
        <fullName evidence="2">CDP-archaeol synthase</fullName>
    </submittedName>
</protein>
<feature type="transmembrane region" description="Helical" evidence="1">
    <location>
        <begin position="105"/>
        <end position="127"/>
    </location>
</feature>
<comment type="caution">
    <text evidence="2">The sequence shown here is derived from an EMBL/GenBank/DDBJ whole genome shotgun (WGS) entry which is preliminary data.</text>
</comment>
<sequence>MPVVAKIVIFLLWVNFVPALANLIWGDRFTTPVDGGLLWFDKRPIFGPNKTIRGIILSTLGATAIFPLLGPIWWLASIAALLAMAGDLLSSFIKRRFNLSSGRTVVVLDQIFESLFPALFLSLFLSLTVMQVAIILLCFMPVSFLGSFFWNYITYRPPQENYPRIIRSPVRFREWRSCHTPLARWQGMLNLTSFLSNQVCLTSFFKMTGLYEAGISNTLNVQVEEKTFYLPTLPDAFDHFRILLLTDLHLDGLENLTEILIEKLQAIDVDLCLIGGDIRMKTYGPIAPCLRHLRRLIPHI</sequence>
<dbReference type="AlphaFoldDB" id="A0A8J6TH80"/>
<evidence type="ECO:0000313" key="3">
    <source>
        <dbReference type="Proteomes" id="UP000614424"/>
    </source>
</evidence>
<feature type="transmembrane region" description="Helical" evidence="1">
    <location>
        <begin position="7"/>
        <end position="25"/>
    </location>
</feature>
<dbReference type="Pfam" id="PF01864">
    <property type="entry name" value="CarS-like"/>
    <property type="match status" value="1"/>
</dbReference>
<dbReference type="PANTHER" id="PTHR39650">
    <property type="entry name" value="CDP-ARCHAEOL SYNTHASE"/>
    <property type="match status" value="1"/>
</dbReference>
<name>A0A8J6TH80_9BACT</name>
<feature type="non-terminal residue" evidence="2">
    <location>
        <position position="300"/>
    </location>
</feature>
<dbReference type="Proteomes" id="UP000614424">
    <property type="component" value="Unassembled WGS sequence"/>
</dbReference>
<keyword evidence="1" id="KW-1133">Transmembrane helix</keyword>
<reference evidence="2 3" key="1">
    <citation type="submission" date="2020-08" db="EMBL/GenBank/DDBJ databases">
        <title>Bridging the membrane lipid divide: bacteria of the FCB group superphylum have the potential to synthesize archaeal ether lipids.</title>
        <authorList>
            <person name="Villanueva L."/>
            <person name="Von Meijenfeldt F.A.B."/>
            <person name="Westbye A.B."/>
            <person name="Yadav S."/>
            <person name="Hopmans E.C."/>
            <person name="Dutilh B.E."/>
            <person name="Sinninghe Damste J.S."/>
        </authorList>
    </citation>
    <scope>NUCLEOTIDE SEQUENCE [LARGE SCALE GENOMIC DNA]</scope>
    <source>
        <strain evidence="2">NIOZ-UU47</strain>
    </source>
</reference>
<keyword evidence="1" id="KW-0812">Transmembrane</keyword>
<feature type="transmembrane region" description="Helical" evidence="1">
    <location>
        <begin position="72"/>
        <end position="93"/>
    </location>
</feature>
<accession>A0A8J6TH80</accession>
<dbReference type="InterPro" id="IPR032690">
    <property type="entry name" value="CarS"/>
</dbReference>
<proteinExistence type="predicted"/>
<dbReference type="EMBL" id="JACNJZ010000195">
    <property type="protein sequence ID" value="MBC8318905.1"/>
    <property type="molecule type" value="Genomic_DNA"/>
</dbReference>
<dbReference type="PANTHER" id="PTHR39650:SF1">
    <property type="entry name" value="CDP-ARCHAEOL SYNTHASE"/>
    <property type="match status" value="1"/>
</dbReference>
<evidence type="ECO:0000256" key="1">
    <source>
        <dbReference type="SAM" id="Phobius"/>
    </source>
</evidence>
<gene>
    <name evidence="2" type="ORF">H8E41_13460</name>
</gene>
<keyword evidence="1" id="KW-0472">Membrane</keyword>